<evidence type="ECO:0000313" key="2">
    <source>
        <dbReference type="EMBL" id="PKA51160.1"/>
    </source>
</evidence>
<name>A0A2I0A6J1_9ASPA</name>
<evidence type="ECO:0000259" key="1">
    <source>
        <dbReference type="Pfam" id="PF13966"/>
    </source>
</evidence>
<feature type="domain" description="Reverse transcriptase zinc-binding" evidence="1">
    <location>
        <begin position="107"/>
        <end position="191"/>
    </location>
</feature>
<reference evidence="2 3" key="1">
    <citation type="journal article" date="2017" name="Nature">
        <title>The Apostasia genome and the evolution of orchids.</title>
        <authorList>
            <person name="Zhang G.Q."/>
            <person name="Liu K.W."/>
            <person name="Li Z."/>
            <person name="Lohaus R."/>
            <person name="Hsiao Y.Y."/>
            <person name="Niu S.C."/>
            <person name="Wang J.Y."/>
            <person name="Lin Y.C."/>
            <person name="Xu Q."/>
            <person name="Chen L.J."/>
            <person name="Yoshida K."/>
            <person name="Fujiwara S."/>
            <person name="Wang Z.W."/>
            <person name="Zhang Y.Q."/>
            <person name="Mitsuda N."/>
            <person name="Wang M."/>
            <person name="Liu G.H."/>
            <person name="Pecoraro L."/>
            <person name="Huang H.X."/>
            <person name="Xiao X.J."/>
            <person name="Lin M."/>
            <person name="Wu X.Y."/>
            <person name="Wu W.L."/>
            <person name="Chen Y.Y."/>
            <person name="Chang S.B."/>
            <person name="Sakamoto S."/>
            <person name="Ohme-Takagi M."/>
            <person name="Yagi M."/>
            <person name="Zeng S.J."/>
            <person name="Shen C.Y."/>
            <person name="Yeh C.M."/>
            <person name="Luo Y.B."/>
            <person name="Tsai W.C."/>
            <person name="Van de Peer Y."/>
            <person name="Liu Z.J."/>
        </authorList>
    </citation>
    <scope>NUCLEOTIDE SEQUENCE [LARGE SCALE GENOMIC DNA]</scope>
    <source>
        <strain evidence="3">cv. Shenzhen</strain>
        <tissue evidence="2">Stem</tissue>
    </source>
</reference>
<evidence type="ECO:0000313" key="3">
    <source>
        <dbReference type="Proteomes" id="UP000236161"/>
    </source>
</evidence>
<protein>
    <submittedName>
        <fullName evidence="2">Ribonuclease H protein</fullName>
    </submittedName>
</protein>
<dbReference type="InterPro" id="IPR026960">
    <property type="entry name" value="RVT-Znf"/>
</dbReference>
<proteinExistence type="predicted"/>
<dbReference type="STRING" id="1088818.A0A2I0A6J1"/>
<sequence>MFTPSYSSPGFKKLIHARDIAEPHIKWIIGEGDISFWFDNWSNKDLSNYKDPCDRERNVSWFLDDNSRWNEDKISIYLPNHVGNEILDITIHKNDKMIWDLSINGKFSFKDTWNKFRHKKNSMLFWKIIWLKNFPDKISFLAWQIIRNYLPTEDRMKDKGFQLASRCVWGCDDEENTFHIFWTCERAKKIWQNIFQMMGWQFDNGGHSNMDSLFAHWSHNINPSSKGCIFNHVILFTCWSLWKARNNKRFRDIKQECSQISASIRHLVLLQHWAFPYKAWQLKGNSYFLNLIHSNKSVCKLQLDIKVAWKKSDLHFWYQ</sequence>
<organism evidence="2 3">
    <name type="scientific">Apostasia shenzhenica</name>
    <dbReference type="NCBI Taxonomy" id="1088818"/>
    <lineage>
        <taxon>Eukaryota</taxon>
        <taxon>Viridiplantae</taxon>
        <taxon>Streptophyta</taxon>
        <taxon>Embryophyta</taxon>
        <taxon>Tracheophyta</taxon>
        <taxon>Spermatophyta</taxon>
        <taxon>Magnoliopsida</taxon>
        <taxon>Liliopsida</taxon>
        <taxon>Asparagales</taxon>
        <taxon>Orchidaceae</taxon>
        <taxon>Apostasioideae</taxon>
        <taxon>Apostasia</taxon>
    </lineage>
</organism>
<accession>A0A2I0A6J1</accession>
<dbReference type="Proteomes" id="UP000236161">
    <property type="component" value="Unassembled WGS sequence"/>
</dbReference>
<dbReference type="AlphaFoldDB" id="A0A2I0A6J1"/>
<dbReference type="Pfam" id="PF13966">
    <property type="entry name" value="zf-RVT"/>
    <property type="match status" value="1"/>
</dbReference>
<gene>
    <name evidence="2" type="ORF">AXF42_Ash010600</name>
</gene>
<keyword evidence="3" id="KW-1185">Reference proteome</keyword>
<dbReference type="OrthoDB" id="675217at2759"/>
<dbReference type="EMBL" id="KZ452014">
    <property type="protein sequence ID" value="PKA51160.1"/>
    <property type="molecule type" value="Genomic_DNA"/>
</dbReference>